<evidence type="ECO:0000313" key="2">
    <source>
        <dbReference type="EMBL" id="ABE29927.1"/>
    </source>
</evidence>
<name>Q141R2_PARXL</name>
<dbReference type="RefSeq" id="WP_011487641.1">
    <property type="nucleotide sequence ID" value="NC_007951.1"/>
</dbReference>
<dbReference type="OrthoDB" id="6775714at2"/>
<sequence>MANKIQFVITAVDRATSTVRKVKGSIAGTIAPVTDLGKSLGALSRETGLSRLTGGLLSAARAAGSLAGKVAMIATPLGLLGGLGSIAGLAALITGWGRAGQELDRTSSIIGIGTTELQQYRGVARLAGLDTESMDASLQQLGDTMQGAVNGRAPQALALMSAWRIGLHKTADGAVDTSRALLDVSKAIQSNMRAGGTIQSARQIAQAFGVESLLPLLIKGPAAIQELVRQFDQLHATMDGQSIRQADEYAQNISKLEISVESLRNSLGNALIPVLQPAIELMTEWLAVPENKQKIVAGLAGAVRWLSEEVKSFDWDKAKKGASEFFDLVSRSYELLVRVSNAASRVGEGAERFGNALRGNGLSTNAELAAGVNGNTTQAVKFFESRGWSHAQALGIAANLQAESGVDPTAEGDNGQAYGIAQWHKDRQAAFQKWAGNWIGNSTLEQQLGFVDYELRNGGESQAGAALSKATTPEQAADVVSRLYERPTNVEGEAAARAQFAGQLSGIYGPSSIVQANQPAPDPTQASLGPGESVVKVDISLKGAPHGTRTSVRSSRNVNANVRTGTTMDLGAAT</sequence>
<dbReference type="KEGG" id="bxb:DR64_732"/>
<protein>
    <submittedName>
        <fullName evidence="2">Membrane protein, phage K related protein</fullName>
    </submittedName>
</protein>
<evidence type="ECO:0000259" key="1">
    <source>
        <dbReference type="Pfam" id="PF18013"/>
    </source>
</evidence>
<dbReference type="KEGG" id="bxe:Bxe_A3052"/>
<dbReference type="AlphaFoldDB" id="Q141R2"/>
<dbReference type="PATRIC" id="fig|266265.5.peg.1433"/>
<keyword evidence="3" id="KW-1185">Reference proteome</keyword>
<dbReference type="eggNOG" id="COG5283">
    <property type="taxonomic scope" value="Bacteria"/>
</dbReference>
<dbReference type="Gene3D" id="1.10.530.10">
    <property type="match status" value="1"/>
</dbReference>
<dbReference type="STRING" id="266265.Bxe_A3052"/>
<organism evidence="2 3">
    <name type="scientific">Paraburkholderia xenovorans (strain LB400)</name>
    <dbReference type="NCBI Taxonomy" id="266265"/>
    <lineage>
        <taxon>Bacteria</taxon>
        <taxon>Pseudomonadati</taxon>
        <taxon>Pseudomonadota</taxon>
        <taxon>Betaproteobacteria</taxon>
        <taxon>Burkholderiales</taxon>
        <taxon>Burkholderiaceae</taxon>
        <taxon>Paraburkholderia</taxon>
    </lineage>
</organism>
<proteinExistence type="predicted"/>
<gene>
    <name evidence="2" type="ORF">Bxe_A3052</name>
</gene>
<dbReference type="EMBL" id="CP000270">
    <property type="protein sequence ID" value="ABE29927.1"/>
    <property type="molecule type" value="Genomic_DNA"/>
</dbReference>
<feature type="domain" description="Phage tail lysozyme" evidence="1">
    <location>
        <begin position="375"/>
        <end position="503"/>
    </location>
</feature>
<dbReference type="Proteomes" id="UP000001817">
    <property type="component" value="Chromosome 1"/>
</dbReference>
<evidence type="ECO:0000313" key="3">
    <source>
        <dbReference type="Proteomes" id="UP000001817"/>
    </source>
</evidence>
<accession>Q141R2</accession>
<reference evidence="2 3" key="1">
    <citation type="journal article" date="2006" name="Proc. Natl. Acad. Sci. U.S.A.">
        <title>Burkholderia xenovorans LB400 harbors a multi-replicon, 9.73-Mbp genome shaped for versatility.</title>
        <authorList>
            <person name="Chain P.S."/>
            <person name="Denef V.J."/>
            <person name="Konstantinidis K.T."/>
            <person name="Vergez L.M."/>
            <person name="Agullo L."/>
            <person name="Reyes V.L."/>
            <person name="Hauser L."/>
            <person name="Cordova M."/>
            <person name="Gomez L."/>
            <person name="Gonzalez M."/>
            <person name="Land M."/>
            <person name="Lao V."/>
            <person name="Larimer F."/>
            <person name="LiPuma J.J."/>
            <person name="Mahenthiralingam E."/>
            <person name="Malfatti S.A."/>
            <person name="Marx C.J."/>
            <person name="Parnell J.J."/>
            <person name="Ramette A."/>
            <person name="Richardson P."/>
            <person name="Seeger M."/>
            <person name="Smith D."/>
            <person name="Spilker T."/>
            <person name="Sul W.J."/>
            <person name="Tsoi T.V."/>
            <person name="Ulrich L.E."/>
            <person name="Zhulin I.B."/>
            <person name="Tiedje J.M."/>
        </authorList>
    </citation>
    <scope>NUCLEOTIDE SEQUENCE [LARGE SCALE GENOMIC DNA]</scope>
    <source>
        <strain evidence="2 3">LB400</strain>
    </source>
</reference>
<dbReference type="Pfam" id="PF18013">
    <property type="entry name" value="Phage_lysozyme2"/>
    <property type="match status" value="1"/>
</dbReference>
<dbReference type="InterPro" id="IPR041219">
    <property type="entry name" value="Phage_lysozyme2"/>
</dbReference>